<dbReference type="GO" id="GO:0003677">
    <property type="term" value="F:DNA binding"/>
    <property type="evidence" value="ECO:0007669"/>
    <property type="project" value="UniProtKB-KW"/>
</dbReference>
<evidence type="ECO:0000256" key="1">
    <source>
        <dbReference type="ARBA" id="ARBA00004123"/>
    </source>
</evidence>
<dbReference type="InterPro" id="IPR002100">
    <property type="entry name" value="TF_MADSbox"/>
</dbReference>
<feature type="domain" description="MADS-box" evidence="6">
    <location>
        <begin position="1"/>
        <end position="19"/>
    </location>
</feature>
<keyword evidence="2" id="KW-0805">Transcription regulation</keyword>
<evidence type="ECO:0000313" key="8">
    <source>
        <dbReference type="Proteomes" id="UP001188597"/>
    </source>
</evidence>
<name>A0AA88WX65_9ASTE</name>
<gene>
    <name evidence="7" type="ORF">RJ639_033014</name>
</gene>
<comment type="subcellular location">
    <subcellularLocation>
        <location evidence="1">Nucleus</location>
    </subcellularLocation>
</comment>
<evidence type="ECO:0000256" key="4">
    <source>
        <dbReference type="ARBA" id="ARBA00023163"/>
    </source>
</evidence>
<keyword evidence="4" id="KW-0804">Transcription</keyword>
<dbReference type="AlphaFoldDB" id="A0AA88WX65"/>
<keyword evidence="8" id="KW-1185">Reference proteome</keyword>
<accession>A0AA88WX65</accession>
<dbReference type="GO" id="GO:0046983">
    <property type="term" value="F:protein dimerization activity"/>
    <property type="evidence" value="ECO:0007669"/>
    <property type="project" value="InterPro"/>
</dbReference>
<organism evidence="7 8">
    <name type="scientific">Escallonia herrerae</name>
    <dbReference type="NCBI Taxonomy" id="1293975"/>
    <lineage>
        <taxon>Eukaryota</taxon>
        <taxon>Viridiplantae</taxon>
        <taxon>Streptophyta</taxon>
        <taxon>Embryophyta</taxon>
        <taxon>Tracheophyta</taxon>
        <taxon>Spermatophyta</taxon>
        <taxon>Magnoliopsida</taxon>
        <taxon>eudicotyledons</taxon>
        <taxon>Gunneridae</taxon>
        <taxon>Pentapetalae</taxon>
        <taxon>asterids</taxon>
        <taxon>campanulids</taxon>
        <taxon>Escalloniales</taxon>
        <taxon>Escalloniaceae</taxon>
        <taxon>Escallonia</taxon>
    </lineage>
</organism>
<reference evidence="7" key="1">
    <citation type="submission" date="2022-12" db="EMBL/GenBank/DDBJ databases">
        <title>Draft genome assemblies for two species of Escallonia (Escalloniales).</title>
        <authorList>
            <person name="Chanderbali A."/>
            <person name="Dervinis C."/>
            <person name="Anghel I."/>
            <person name="Soltis D."/>
            <person name="Soltis P."/>
            <person name="Zapata F."/>
        </authorList>
    </citation>
    <scope>NUCLEOTIDE SEQUENCE</scope>
    <source>
        <strain evidence="7">UCBG64.0493</strain>
        <tissue evidence="7">Leaf</tissue>
    </source>
</reference>
<evidence type="ECO:0000256" key="5">
    <source>
        <dbReference type="ARBA" id="ARBA00023242"/>
    </source>
</evidence>
<evidence type="ECO:0000313" key="7">
    <source>
        <dbReference type="EMBL" id="KAK3035877.1"/>
    </source>
</evidence>
<protein>
    <recommendedName>
        <fullName evidence="6">MADS-box domain-containing protein</fullName>
    </recommendedName>
</protein>
<comment type="caution">
    <text evidence="7">The sequence shown here is derived from an EMBL/GenBank/DDBJ whole genome shotgun (WGS) entry which is preliminary data.</text>
</comment>
<keyword evidence="3" id="KW-0238">DNA-binding</keyword>
<dbReference type="InterPro" id="IPR036879">
    <property type="entry name" value="TF_MADSbox_sf"/>
</dbReference>
<proteinExistence type="predicted"/>
<dbReference type="SUPFAM" id="SSF55455">
    <property type="entry name" value="SRF-like"/>
    <property type="match status" value="1"/>
</dbReference>
<dbReference type="PROSITE" id="PS50066">
    <property type="entry name" value="MADS_BOX_2"/>
    <property type="match status" value="1"/>
</dbReference>
<sequence length="73" mass="8275">MGRKKLQMKRIDDKSSRQVAVVVLSSRGKLYESCAGADRSVFLGFRFGPKLFMGIKMEFNDAIPTPNRFHHAT</sequence>
<dbReference type="Proteomes" id="UP001188597">
    <property type="component" value="Unassembled WGS sequence"/>
</dbReference>
<dbReference type="EMBL" id="JAVXUP010000164">
    <property type="protein sequence ID" value="KAK3035877.1"/>
    <property type="molecule type" value="Genomic_DNA"/>
</dbReference>
<evidence type="ECO:0000256" key="3">
    <source>
        <dbReference type="ARBA" id="ARBA00023125"/>
    </source>
</evidence>
<evidence type="ECO:0000259" key="6">
    <source>
        <dbReference type="PROSITE" id="PS50066"/>
    </source>
</evidence>
<evidence type="ECO:0000256" key="2">
    <source>
        <dbReference type="ARBA" id="ARBA00023015"/>
    </source>
</evidence>
<dbReference type="SMART" id="SM00432">
    <property type="entry name" value="MADS"/>
    <property type="match status" value="1"/>
</dbReference>
<keyword evidence="5" id="KW-0539">Nucleus</keyword>
<dbReference type="GO" id="GO:0005634">
    <property type="term" value="C:nucleus"/>
    <property type="evidence" value="ECO:0007669"/>
    <property type="project" value="UniProtKB-SubCell"/>
</dbReference>